<feature type="transmembrane region" description="Helical" evidence="11">
    <location>
        <begin position="203"/>
        <end position="224"/>
    </location>
</feature>
<evidence type="ECO:0000256" key="5">
    <source>
        <dbReference type="ARBA" id="ARBA00022605"/>
    </source>
</evidence>
<sequence>MREFLAGAGLLARGLGQWRRTPGAMALGLIPGTLVGLALAAALVTWGFLLPDLVVAWTPFAETWAPAWATTVRTAIGVASFGAALLIAVVSFTAITLAVGEPFYDRIWRATERSATGLVPDAEYGFWRAAGDSVRLILRGVVAAALAWAVGLVPFVGGILGFVTGVLLTGWLLADELTSRALSARGLDRRARRDLLRRHRARALGFGVATQLCFLVPLGAVAVMPAAVAGSTLWAHAALGIPTRPIGATSTRPAPPADRRTDPAR</sequence>
<evidence type="ECO:0000313" key="12">
    <source>
        <dbReference type="EMBL" id="PVE64554.1"/>
    </source>
</evidence>
<comment type="subcellular location">
    <subcellularLocation>
        <location evidence="1">Membrane</location>
        <topology evidence="1">Multi-pass membrane protein</topology>
    </subcellularLocation>
</comment>
<feature type="transmembrane region" description="Helical" evidence="11">
    <location>
        <begin position="23"/>
        <end position="49"/>
    </location>
</feature>
<keyword evidence="5" id="KW-0028">Amino-acid biosynthesis</keyword>
<evidence type="ECO:0000256" key="7">
    <source>
        <dbReference type="ARBA" id="ARBA00022989"/>
    </source>
</evidence>
<evidence type="ECO:0000256" key="6">
    <source>
        <dbReference type="ARBA" id="ARBA00022692"/>
    </source>
</evidence>
<dbReference type="RefSeq" id="WP_116538304.1">
    <property type="nucleotide sequence ID" value="NZ_QDFT01000042.1"/>
</dbReference>
<dbReference type="GO" id="GO:0005886">
    <property type="term" value="C:plasma membrane"/>
    <property type="evidence" value="ECO:0007669"/>
    <property type="project" value="TreeGrafter"/>
</dbReference>
<keyword evidence="3" id="KW-1003">Cell membrane</keyword>
<dbReference type="EMBL" id="QDFT01000042">
    <property type="protein sequence ID" value="PVE64554.1"/>
    <property type="molecule type" value="Genomic_DNA"/>
</dbReference>
<evidence type="ECO:0000256" key="8">
    <source>
        <dbReference type="ARBA" id="ARBA00023032"/>
    </source>
</evidence>
<dbReference type="AlphaFoldDB" id="A0A2T7W2J1"/>
<proteinExistence type="predicted"/>
<evidence type="ECO:0000256" key="1">
    <source>
        <dbReference type="ARBA" id="ARBA00004141"/>
    </source>
</evidence>
<keyword evidence="2" id="KW-0813">Transport</keyword>
<feature type="transmembrane region" description="Helical" evidence="11">
    <location>
        <begin position="136"/>
        <end position="156"/>
    </location>
</feature>
<reference evidence="12 13" key="1">
    <citation type="submission" date="2018-04" db="EMBL/GenBank/DDBJ databases">
        <authorList>
            <person name="Go L.Y."/>
            <person name="Mitchell J.A."/>
        </authorList>
    </citation>
    <scope>NUCLEOTIDE SEQUENCE [LARGE SCALE GENOMIC DNA]</scope>
    <source>
        <strain evidence="12 13">TPD7010</strain>
    </source>
</reference>
<name>A0A2T7W2J1_MICTE</name>
<evidence type="ECO:0000256" key="3">
    <source>
        <dbReference type="ARBA" id="ARBA00022475"/>
    </source>
</evidence>
<keyword evidence="8" id="KW-0764">Sulfate transport</keyword>
<feature type="transmembrane region" description="Helical" evidence="11">
    <location>
        <begin position="75"/>
        <end position="99"/>
    </location>
</feature>
<organism evidence="12 13">
    <name type="scientific">Microbacterium testaceum</name>
    <name type="common">Aureobacterium testaceum</name>
    <name type="synonym">Brevibacterium testaceum</name>
    <dbReference type="NCBI Taxonomy" id="2033"/>
    <lineage>
        <taxon>Bacteria</taxon>
        <taxon>Bacillati</taxon>
        <taxon>Actinomycetota</taxon>
        <taxon>Actinomycetes</taxon>
        <taxon>Micrococcales</taxon>
        <taxon>Microbacteriaceae</taxon>
        <taxon>Microbacterium</taxon>
    </lineage>
</organism>
<dbReference type="GO" id="GO:0000103">
    <property type="term" value="P:sulfate assimilation"/>
    <property type="evidence" value="ECO:0007669"/>
    <property type="project" value="TreeGrafter"/>
</dbReference>
<dbReference type="InterPro" id="IPR059112">
    <property type="entry name" value="CysZ/EI24"/>
</dbReference>
<evidence type="ECO:0000256" key="4">
    <source>
        <dbReference type="ARBA" id="ARBA00022519"/>
    </source>
</evidence>
<keyword evidence="4" id="KW-0997">Cell inner membrane</keyword>
<comment type="caution">
    <text evidence="12">The sequence shown here is derived from an EMBL/GenBank/DDBJ whole genome shotgun (WGS) entry which is preliminary data.</text>
</comment>
<gene>
    <name evidence="12" type="ORF">DC432_13400</name>
</gene>
<keyword evidence="9 11" id="KW-0472">Membrane</keyword>
<feature type="transmembrane region" description="Helical" evidence="11">
    <location>
        <begin position="162"/>
        <end position="182"/>
    </location>
</feature>
<dbReference type="Pfam" id="PF07264">
    <property type="entry name" value="EI24"/>
    <property type="match status" value="1"/>
</dbReference>
<dbReference type="Proteomes" id="UP000244649">
    <property type="component" value="Unassembled WGS sequence"/>
</dbReference>
<evidence type="ECO:0008006" key="14">
    <source>
        <dbReference type="Google" id="ProtNLM"/>
    </source>
</evidence>
<keyword evidence="7 11" id="KW-1133">Transmembrane helix</keyword>
<dbReference type="GO" id="GO:0009675">
    <property type="term" value="F:high-affinity sulfate:proton symporter activity"/>
    <property type="evidence" value="ECO:0007669"/>
    <property type="project" value="TreeGrafter"/>
</dbReference>
<dbReference type="PANTHER" id="PTHR37468:SF1">
    <property type="entry name" value="SULFATE TRANSPORTER CYSZ"/>
    <property type="match status" value="1"/>
</dbReference>
<evidence type="ECO:0000256" key="2">
    <source>
        <dbReference type="ARBA" id="ARBA00022448"/>
    </source>
</evidence>
<dbReference type="InterPro" id="IPR050480">
    <property type="entry name" value="CysZ-like"/>
</dbReference>
<dbReference type="PANTHER" id="PTHR37468">
    <property type="entry name" value="SULFATE TRANSPORTER CYSZ"/>
    <property type="match status" value="1"/>
</dbReference>
<accession>A0A2T7W2J1</accession>
<protein>
    <recommendedName>
        <fullName evidence="14">CysZ protein</fullName>
    </recommendedName>
</protein>
<keyword evidence="6 11" id="KW-0812">Transmembrane</keyword>
<evidence type="ECO:0000256" key="10">
    <source>
        <dbReference type="SAM" id="MobiDB-lite"/>
    </source>
</evidence>
<evidence type="ECO:0000256" key="9">
    <source>
        <dbReference type="ARBA" id="ARBA00023136"/>
    </source>
</evidence>
<evidence type="ECO:0000313" key="13">
    <source>
        <dbReference type="Proteomes" id="UP000244649"/>
    </source>
</evidence>
<dbReference type="GO" id="GO:0019344">
    <property type="term" value="P:cysteine biosynthetic process"/>
    <property type="evidence" value="ECO:0007669"/>
    <property type="project" value="TreeGrafter"/>
</dbReference>
<feature type="region of interest" description="Disordered" evidence="10">
    <location>
        <begin position="245"/>
        <end position="265"/>
    </location>
</feature>
<evidence type="ECO:0000256" key="11">
    <source>
        <dbReference type="SAM" id="Phobius"/>
    </source>
</evidence>